<accession>A0A1H0GKX8</accession>
<dbReference type="GO" id="GO:0022900">
    <property type="term" value="P:electron transport chain"/>
    <property type="evidence" value="ECO:0007669"/>
    <property type="project" value="InterPro"/>
</dbReference>
<evidence type="ECO:0000256" key="1">
    <source>
        <dbReference type="ARBA" id="ARBA00022448"/>
    </source>
</evidence>
<sequence>MTVTLRPLLALGLSAALALPFATQAAEPDEAIEYRQSALRVLAWQLGPMGAMAQGEIDYDAEVFATKAANLAAAAPLPWEGFMEGTLRDDGHGVETEALAKIGDDWEGFHERRDTFIEEANTLAQMVDDGEEFAALRKQVGAVANSCKGCHDNYRAE</sequence>
<comment type="PTM">
    <text evidence="7">Binds 1 heme group per subunit.</text>
</comment>
<dbReference type="AlphaFoldDB" id="A0A1H0GKX8"/>
<proteinExistence type="predicted"/>
<evidence type="ECO:0000256" key="4">
    <source>
        <dbReference type="ARBA" id="ARBA00022982"/>
    </source>
</evidence>
<evidence type="ECO:0000256" key="8">
    <source>
        <dbReference type="SAM" id="SignalP"/>
    </source>
</evidence>
<dbReference type="RefSeq" id="WP_089677538.1">
    <property type="nucleotide sequence ID" value="NZ_FNIV01000003.1"/>
</dbReference>
<dbReference type="GO" id="GO:0009055">
    <property type="term" value="F:electron transfer activity"/>
    <property type="evidence" value="ECO:0007669"/>
    <property type="project" value="InterPro"/>
</dbReference>
<evidence type="ECO:0000313" key="9">
    <source>
        <dbReference type="EMBL" id="SDO07530.1"/>
    </source>
</evidence>
<dbReference type="Pfam" id="PF01322">
    <property type="entry name" value="Cytochrom_C_2"/>
    <property type="match status" value="1"/>
</dbReference>
<keyword evidence="2 7" id="KW-0349">Heme</keyword>
<reference evidence="10" key="1">
    <citation type="submission" date="2016-10" db="EMBL/GenBank/DDBJ databases">
        <authorList>
            <person name="Varghese N."/>
            <person name="Submissions S."/>
        </authorList>
    </citation>
    <scope>NUCLEOTIDE SEQUENCE [LARGE SCALE GENOMIC DNA]</scope>
    <source>
        <strain evidence="10">CGMCC 1.6444</strain>
    </source>
</reference>
<dbReference type="GO" id="GO:0020037">
    <property type="term" value="F:heme binding"/>
    <property type="evidence" value="ECO:0007669"/>
    <property type="project" value="InterPro"/>
</dbReference>
<keyword evidence="5 6" id="KW-0408">Iron</keyword>
<dbReference type="STRING" id="419597.SAMN04487957_103243"/>
<evidence type="ECO:0000256" key="5">
    <source>
        <dbReference type="ARBA" id="ARBA00023004"/>
    </source>
</evidence>
<dbReference type="Proteomes" id="UP000199075">
    <property type="component" value="Unassembled WGS sequence"/>
</dbReference>
<name>A0A1H0GKX8_9GAMM</name>
<feature type="binding site" description="covalent" evidence="7">
    <location>
        <position position="150"/>
    </location>
    <ligand>
        <name>heme c</name>
        <dbReference type="ChEBI" id="CHEBI:61717"/>
    </ligand>
</feature>
<dbReference type="GO" id="GO:0042597">
    <property type="term" value="C:periplasmic space"/>
    <property type="evidence" value="ECO:0007669"/>
    <property type="project" value="InterPro"/>
</dbReference>
<feature type="signal peptide" evidence="8">
    <location>
        <begin position="1"/>
        <end position="25"/>
    </location>
</feature>
<evidence type="ECO:0000256" key="6">
    <source>
        <dbReference type="PIRSR" id="PIRSR000027-1"/>
    </source>
</evidence>
<keyword evidence="4" id="KW-0249">Electron transport</keyword>
<dbReference type="EMBL" id="FNIV01000003">
    <property type="protein sequence ID" value="SDO07530.1"/>
    <property type="molecule type" value="Genomic_DNA"/>
</dbReference>
<keyword evidence="8" id="KW-0732">Signal</keyword>
<keyword evidence="1" id="KW-0813">Transport</keyword>
<feature type="binding site" description="covalent" evidence="7">
    <location>
        <position position="147"/>
    </location>
    <ligand>
        <name>heme c</name>
        <dbReference type="ChEBI" id="CHEBI:61717"/>
    </ligand>
</feature>
<evidence type="ECO:0000313" key="10">
    <source>
        <dbReference type="Proteomes" id="UP000199075"/>
    </source>
</evidence>
<evidence type="ECO:0000256" key="3">
    <source>
        <dbReference type="ARBA" id="ARBA00022723"/>
    </source>
</evidence>
<keyword evidence="10" id="KW-1185">Reference proteome</keyword>
<gene>
    <name evidence="9" type="ORF">SAMN04487957_103243</name>
</gene>
<dbReference type="Gene3D" id="1.20.120.10">
    <property type="entry name" value="Cytochrome c/b562"/>
    <property type="match status" value="1"/>
</dbReference>
<dbReference type="PIRSF" id="PIRSF000027">
    <property type="entry name" value="Cytc_c_prime"/>
    <property type="match status" value="1"/>
</dbReference>
<dbReference type="PROSITE" id="PS51009">
    <property type="entry name" value="CYTCII"/>
    <property type="match status" value="1"/>
</dbReference>
<organism evidence="9 10">
    <name type="scientific">Halomonas shengliensis</name>
    <dbReference type="NCBI Taxonomy" id="419597"/>
    <lineage>
        <taxon>Bacteria</taxon>
        <taxon>Pseudomonadati</taxon>
        <taxon>Pseudomonadota</taxon>
        <taxon>Gammaproteobacteria</taxon>
        <taxon>Oceanospirillales</taxon>
        <taxon>Halomonadaceae</taxon>
        <taxon>Halomonas</taxon>
    </lineage>
</organism>
<dbReference type="InterPro" id="IPR002321">
    <property type="entry name" value="Cyt_c_II"/>
</dbReference>
<dbReference type="InterPro" id="IPR010980">
    <property type="entry name" value="Cyt_c/b562"/>
</dbReference>
<evidence type="ECO:0000256" key="7">
    <source>
        <dbReference type="PIRSR" id="PIRSR000027-2"/>
    </source>
</evidence>
<dbReference type="OrthoDB" id="5520910at2"/>
<feature type="binding site" description="axial binding residue" evidence="6">
    <location>
        <position position="151"/>
    </location>
    <ligand>
        <name>heme c</name>
        <dbReference type="ChEBI" id="CHEBI:61717"/>
    </ligand>
    <ligandPart>
        <name>Fe</name>
        <dbReference type="ChEBI" id="CHEBI:18248"/>
    </ligandPart>
</feature>
<dbReference type="InterPro" id="IPR012127">
    <property type="entry name" value="Cyt_c_prime"/>
</dbReference>
<protein>
    <submittedName>
        <fullName evidence="9">Cytochrome c556</fullName>
    </submittedName>
</protein>
<dbReference type="GO" id="GO:0005506">
    <property type="term" value="F:iron ion binding"/>
    <property type="evidence" value="ECO:0007669"/>
    <property type="project" value="InterPro"/>
</dbReference>
<feature type="chain" id="PRO_5011529727" evidence="8">
    <location>
        <begin position="26"/>
        <end position="157"/>
    </location>
</feature>
<dbReference type="SUPFAM" id="SSF47175">
    <property type="entry name" value="Cytochromes"/>
    <property type="match status" value="1"/>
</dbReference>
<keyword evidence="3 6" id="KW-0479">Metal-binding</keyword>
<evidence type="ECO:0000256" key="2">
    <source>
        <dbReference type="ARBA" id="ARBA00022617"/>
    </source>
</evidence>